<dbReference type="Proteomes" id="UP001295794">
    <property type="component" value="Unassembled WGS sequence"/>
</dbReference>
<keyword evidence="2" id="KW-1185">Reference proteome</keyword>
<comment type="caution">
    <text evidence="1">The sequence shown here is derived from an EMBL/GenBank/DDBJ whole genome shotgun (WGS) entry which is preliminary data.</text>
</comment>
<accession>A0AAD2HHL3</accession>
<evidence type="ECO:0008006" key="3">
    <source>
        <dbReference type="Google" id="ProtNLM"/>
    </source>
</evidence>
<evidence type="ECO:0000313" key="2">
    <source>
        <dbReference type="Proteomes" id="UP001295794"/>
    </source>
</evidence>
<proteinExistence type="predicted"/>
<dbReference type="EMBL" id="CAVNYO010000405">
    <property type="protein sequence ID" value="CAK5275370.1"/>
    <property type="molecule type" value="Genomic_DNA"/>
</dbReference>
<protein>
    <recommendedName>
        <fullName evidence="3">C2H2-type domain-containing protein</fullName>
    </recommendedName>
</protein>
<organism evidence="1 2">
    <name type="scientific">Mycena citricolor</name>
    <dbReference type="NCBI Taxonomy" id="2018698"/>
    <lineage>
        <taxon>Eukaryota</taxon>
        <taxon>Fungi</taxon>
        <taxon>Dikarya</taxon>
        <taxon>Basidiomycota</taxon>
        <taxon>Agaricomycotina</taxon>
        <taxon>Agaricomycetes</taxon>
        <taxon>Agaricomycetidae</taxon>
        <taxon>Agaricales</taxon>
        <taxon>Marasmiineae</taxon>
        <taxon>Mycenaceae</taxon>
        <taxon>Mycena</taxon>
    </lineage>
</organism>
<dbReference type="AlphaFoldDB" id="A0AAD2HHL3"/>
<evidence type="ECO:0000313" key="1">
    <source>
        <dbReference type="EMBL" id="CAK5275370.1"/>
    </source>
</evidence>
<name>A0AAD2HHL3_9AGAR</name>
<gene>
    <name evidence="1" type="ORF">MYCIT1_LOCUS23074</name>
</gene>
<reference evidence="1" key="1">
    <citation type="submission" date="2023-11" db="EMBL/GenBank/DDBJ databases">
        <authorList>
            <person name="De Vega J J."/>
            <person name="De Vega J J."/>
        </authorList>
    </citation>
    <scope>NUCLEOTIDE SEQUENCE</scope>
</reference>
<sequence>MGQSSRTRELQAKLQFQPPPLDVVISEETVLNLAKYTLHLNVCEVGIPGPGGGQHNFVKCDQDMGCWWLFFWHQIKRHTIVKGKSFFQCDLTKCSARVHQSEAALHRHVESSHMKGVYFPCPFTDCRSSSSVSGRTAKPHLYDRERDLIHHIKTKHEAMIGMTLSYMSPLLLPSMRPRPMSLDPPPALPLDRIPVTRLRVELSPQIHVRTSGWQQRAPNLRPHMPMQEQSEASYFTLLPPQGATAGRIKAARRTKLSKASSFSELSQTQNLTRAKDENECEYDLAMLDEISWDETSRILIPEQATKPPFFDVHPRDKEFERAVTVSGPVFLPETQLPEHTPKISIFYNVLATRYYKQLADGEEPAA</sequence>